<name>A0A1W1BJT6_9ZZZZ</name>
<gene>
    <name evidence="2" type="ORF">MNB_SV-6-67</name>
</gene>
<protein>
    <recommendedName>
        <fullName evidence="3">Extracellular Matrix protein PelB</fullName>
    </recommendedName>
</protein>
<evidence type="ECO:0008006" key="3">
    <source>
        <dbReference type="Google" id="ProtNLM"/>
    </source>
</evidence>
<keyword evidence="1" id="KW-0472">Membrane</keyword>
<keyword evidence="1" id="KW-1133">Transmembrane helix</keyword>
<dbReference type="AlphaFoldDB" id="A0A1W1BJT6"/>
<organism evidence="2">
    <name type="scientific">hydrothermal vent metagenome</name>
    <dbReference type="NCBI Taxonomy" id="652676"/>
    <lineage>
        <taxon>unclassified sequences</taxon>
        <taxon>metagenomes</taxon>
        <taxon>ecological metagenomes</taxon>
    </lineage>
</organism>
<feature type="transmembrane region" description="Helical" evidence="1">
    <location>
        <begin position="15"/>
        <end position="34"/>
    </location>
</feature>
<dbReference type="EMBL" id="FPHC01000031">
    <property type="protein sequence ID" value="SFV53792.1"/>
    <property type="molecule type" value="Genomic_DNA"/>
</dbReference>
<accession>A0A1W1BJT6</accession>
<proteinExistence type="predicted"/>
<evidence type="ECO:0000313" key="2">
    <source>
        <dbReference type="EMBL" id="SFV53792.1"/>
    </source>
</evidence>
<keyword evidence="1" id="KW-0812">Transmembrane</keyword>
<sequence>MSRSDANRNRVDFASYREIVSIFIIFAAILYSIYPKDMQKKQVLAEKSNYALSAVYLENMLRLDPENLDLLFATVKADIESGHMRLANKLIEILKDSKDAKAQEKYYLLKYKLLDVDRKKSKDENMTKEIESKMIDIIHKVSKENLFDKKYAMTWYKNAKRLSQKEDAFKFLEPFYGRNDNNALKRCIELADEEKYVDKKLRCLDRLVSIDTNISKEWLVSAYTMYSEYGEDKKALNVMKRLAQVDSNYSIELARLQRAVGDYKTSSDLYMSLYRSSRDKKVKKEYLIKAIETLQEGDLKRDIVSLLDKYQESYIDDDELMMKFIKIYLAIEELPKAKELSLKLLEREKQ</sequence>
<reference evidence="2" key="1">
    <citation type="submission" date="2016-10" db="EMBL/GenBank/DDBJ databases">
        <authorList>
            <person name="de Groot N.N."/>
        </authorList>
    </citation>
    <scope>NUCLEOTIDE SEQUENCE</scope>
</reference>
<evidence type="ECO:0000256" key="1">
    <source>
        <dbReference type="SAM" id="Phobius"/>
    </source>
</evidence>